<feature type="transmembrane region" description="Helical" evidence="13">
    <location>
        <begin position="12"/>
        <end position="35"/>
    </location>
</feature>
<protein>
    <recommendedName>
        <fullName evidence="4">Probable multidrug resistance protein NorM</fullName>
    </recommendedName>
    <alternativeName>
        <fullName evidence="12">Multidrug-efflux transporter</fullName>
    </alternativeName>
</protein>
<feature type="transmembrane region" description="Helical" evidence="13">
    <location>
        <begin position="315"/>
        <end position="339"/>
    </location>
</feature>
<evidence type="ECO:0000313" key="15">
    <source>
        <dbReference type="Proteomes" id="UP000095558"/>
    </source>
</evidence>
<keyword evidence="8 13" id="KW-0812">Transmembrane</keyword>
<proteinExistence type="inferred from homology"/>
<dbReference type="OrthoDB" id="9811110at2"/>
<feature type="transmembrane region" description="Helical" evidence="13">
    <location>
        <begin position="271"/>
        <end position="294"/>
    </location>
</feature>
<evidence type="ECO:0000256" key="4">
    <source>
        <dbReference type="ARBA" id="ARBA00020268"/>
    </source>
</evidence>
<dbReference type="EMBL" id="CYZV01000010">
    <property type="protein sequence ID" value="CUN99153.1"/>
    <property type="molecule type" value="Genomic_DNA"/>
</dbReference>
<dbReference type="InterPro" id="IPR050222">
    <property type="entry name" value="MATE_MdtK"/>
</dbReference>
<feature type="transmembrane region" description="Helical" evidence="13">
    <location>
        <begin position="394"/>
        <end position="414"/>
    </location>
</feature>
<evidence type="ECO:0000256" key="5">
    <source>
        <dbReference type="ARBA" id="ARBA00022448"/>
    </source>
</evidence>
<dbReference type="GO" id="GO:0005886">
    <property type="term" value="C:plasma membrane"/>
    <property type="evidence" value="ECO:0007669"/>
    <property type="project" value="UniProtKB-SubCell"/>
</dbReference>
<dbReference type="PIRSF" id="PIRSF006603">
    <property type="entry name" value="DinF"/>
    <property type="match status" value="1"/>
</dbReference>
<dbReference type="GO" id="GO:0015297">
    <property type="term" value="F:antiporter activity"/>
    <property type="evidence" value="ECO:0007669"/>
    <property type="project" value="UniProtKB-KW"/>
</dbReference>
<keyword evidence="9 13" id="KW-1133">Transmembrane helix</keyword>
<keyword evidence="7" id="KW-1003">Cell membrane</keyword>
<dbReference type="InterPro" id="IPR002528">
    <property type="entry name" value="MATE_fam"/>
</dbReference>
<feature type="transmembrane region" description="Helical" evidence="13">
    <location>
        <begin position="163"/>
        <end position="185"/>
    </location>
</feature>
<evidence type="ECO:0000256" key="8">
    <source>
        <dbReference type="ARBA" id="ARBA00022692"/>
    </source>
</evidence>
<evidence type="ECO:0000256" key="10">
    <source>
        <dbReference type="ARBA" id="ARBA00023065"/>
    </source>
</evidence>
<evidence type="ECO:0000256" key="9">
    <source>
        <dbReference type="ARBA" id="ARBA00022989"/>
    </source>
</evidence>
<keyword evidence="10" id="KW-0406">Ion transport</keyword>
<keyword evidence="11 13" id="KW-0472">Membrane</keyword>
<reference evidence="14 15" key="1">
    <citation type="submission" date="2015-09" db="EMBL/GenBank/DDBJ databases">
        <authorList>
            <consortium name="Pathogen Informatics"/>
        </authorList>
    </citation>
    <scope>NUCLEOTIDE SEQUENCE [LARGE SCALE GENOMIC DNA]</scope>
    <source>
        <strain evidence="14 15">2789STDY5834855</strain>
    </source>
</reference>
<dbReference type="GeneID" id="83011974"/>
<evidence type="ECO:0000256" key="11">
    <source>
        <dbReference type="ARBA" id="ARBA00023136"/>
    </source>
</evidence>
<keyword evidence="6" id="KW-0050">Antiport</keyword>
<dbReference type="GO" id="GO:0042910">
    <property type="term" value="F:xenobiotic transmembrane transporter activity"/>
    <property type="evidence" value="ECO:0007669"/>
    <property type="project" value="InterPro"/>
</dbReference>
<evidence type="ECO:0000256" key="6">
    <source>
        <dbReference type="ARBA" id="ARBA00022449"/>
    </source>
</evidence>
<comment type="similarity">
    <text evidence="3">Belongs to the multi antimicrobial extrusion (MATE) (TC 2.A.66.1) family.</text>
</comment>
<name>A0A174EJK7_9CLOT</name>
<feature type="transmembrane region" description="Helical" evidence="13">
    <location>
        <begin position="359"/>
        <end position="382"/>
    </location>
</feature>
<dbReference type="Proteomes" id="UP000095558">
    <property type="component" value="Unassembled WGS sequence"/>
</dbReference>
<comment type="subcellular location">
    <subcellularLocation>
        <location evidence="2">Cell membrane</location>
        <topology evidence="2">Multi-pass membrane protein</topology>
    </subcellularLocation>
</comment>
<feature type="transmembrane region" description="Helical" evidence="13">
    <location>
        <begin position="134"/>
        <end position="151"/>
    </location>
</feature>
<feature type="transmembrane region" description="Helical" evidence="13">
    <location>
        <begin position="55"/>
        <end position="80"/>
    </location>
</feature>
<keyword evidence="5" id="KW-0813">Transport</keyword>
<organism evidence="14 15">
    <name type="scientific">Clostridium disporicum</name>
    <dbReference type="NCBI Taxonomy" id="84024"/>
    <lineage>
        <taxon>Bacteria</taxon>
        <taxon>Bacillati</taxon>
        <taxon>Bacillota</taxon>
        <taxon>Clostridia</taxon>
        <taxon>Eubacteriales</taxon>
        <taxon>Clostridiaceae</taxon>
        <taxon>Clostridium</taxon>
    </lineage>
</organism>
<evidence type="ECO:0000256" key="2">
    <source>
        <dbReference type="ARBA" id="ARBA00004651"/>
    </source>
</evidence>
<dbReference type="GO" id="GO:0006811">
    <property type="term" value="P:monoatomic ion transport"/>
    <property type="evidence" value="ECO:0007669"/>
    <property type="project" value="UniProtKB-KW"/>
</dbReference>
<feature type="transmembrane region" description="Helical" evidence="13">
    <location>
        <begin position="197"/>
        <end position="218"/>
    </location>
</feature>
<dbReference type="AlphaFoldDB" id="A0A174EJK7"/>
<dbReference type="Pfam" id="PF01554">
    <property type="entry name" value="MatE"/>
    <property type="match status" value="2"/>
</dbReference>
<evidence type="ECO:0000256" key="3">
    <source>
        <dbReference type="ARBA" id="ARBA00010199"/>
    </source>
</evidence>
<feature type="transmembrane region" description="Helical" evidence="13">
    <location>
        <begin position="92"/>
        <end position="114"/>
    </location>
</feature>
<evidence type="ECO:0000256" key="13">
    <source>
        <dbReference type="SAM" id="Phobius"/>
    </source>
</evidence>
<evidence type="ECO:0000313" key="14">
    <source>
        <dbReference type="EMBL" id="CUN99153.1"/>
    </source>
</evidence>
<dbReference type="NCBIfam" id="TIGR00797">
    <property type="entry name" value="matE"/>
    <property type="match status" value="1"/>
</dbReference>
<evidence type="ECO:0000256" key="12">
    <source>
        <dbReference type="ARBA" id="ARBA00031636"/>
    </source>
</evidence>
<dbReference type="PANTHER" id="PTHR43298:SF2">
    <property type="entry name" value="FMN_FAD EXPORTER YEEO-RELATED"/>
    <property type="match status" value="1"/>
</dbReference>
<sequence length="445" mass="48477">MNQSYMKEKPILPLLLSLALPSMISMLVNSLYNIIDSIFVAKMGESAMTAISLVYPVQNLIISIAVGFGVGINAMIALYLGAEKKEKANSIATQGMVFSIIHGIILTIIGIIIMPQFLKLFTSDTTIINLGIRYSNIVLSFSVIVMLGVTFEKVFQSVGKMVIAMISLVAGCIVNIILDPIMIFGLGPIPAMGIEGAAWATCIGQTVTLLIYIIAYLLKAINIKMSFKYLKPGNHICWKVYSIGIPASLNMALPSLLVSALNGILSSFSPMYVVILGIYYKLQTFIYLPANGIIQGMRPILSYNYGAKEYKRVKKIYNISLLLILGIMFFGMILCLVIPNQLLGMFTDNPETIKAGVIALRIISIGFIVSAFSIAASGALEALGKGLNSLIISLLRYVLIIIPLAFLLSLPFGVNGVWNAFWITELITAVIAYIIYNKSVNNQLI</sequence>
<dbReference type="RefSeq" id="WP_042398287.1">
    <property type="nucleotide sequence ID" value="NZ_CYYT01000016.1"/>
</dbReference>
<accession>A0A174EJK7</accession>
<comment type="function">
    <text evidence="1">Multidrug efflux pump.</text>
</comment>
<dbReference type="PANTHER" id="PTHR43298">
    <property type="entry name" value="MULTIDRUG RESISTANCE PROTEIN NORM-RELATED"/>
    <property type="match status" value="1"/>
</dbReference>
<gene>
    <name evidence="14" type="primary">mepA_4</name>
    <name evidence="14" type="ORF">ERS852470_01186</name>
</gene>
<dbReference type="InterPro" id="IPR048279">
    <property type="entry name" value="MdtK-like"/>
</dbReference>
<evidence type="ECO:0000256" key="7">
    <source>
        <dbReference type="ARBA" id="ARBA00022475"/>
    </source>
</evidence>
<feature type="transmembrane region" description="Helical" evidence="13">
    <location>
        <begin position="420"/>
        <end position="436"/>
    </location>
</feature>
<feature type="transmembrane region" description="Helical" evidence="13">
    <location>
        <begin position="238"/>
        <end position="265"/>
    </location>
</feature>
<evidence type="ECO:0000256" key="1">
    <source>
        <dbReference type="ARBA" id="ARBA00003408"/>
    </source>
</evidence>